<dbReference type="InParanoid" id="A0A2P6MUQ8"/>
<dbReference type="OrthoDB" id="10039566at2759"/>
<proteinExistence type="predicted"/>
<dbReference type="Proteomes" id="UP000241769">
    <property type="component" value="Unassembled WGS sequence"/>
</dbReference>
<protein>
    <submittedName>
        <fullName evidence="1">Uncharacterized protein</fullName>
    </submittedName>
</protein>
<name>A0A2P6MUQ8_9EUKA</name>
<evidence type="ECO:0000313" key="1">
    <source>
        <dbReference type="EMBL" id="PRP75433.1"/>
    </source>
</evidence>
<comment type="caution">
    <text evidence="1">The sequence shown here is derived from an EMBL/GenBank/DDBJ whole genome shotgun (WGS) entry which is preliminary data.</text>
</comment>
<dbReference type="AlphaFoldDB" id="A0A2P6MUQ8"/>
<accession>A0A2P6MUQ8</accession>
<organism evidence="1 2">
    <name type="scientific">Planoprotostelium fungivorum</name>
    <dbReference type="NCBI Taxonomy" id="1890364"/>
    <lineage>
        <taxon>Eukaryota</taxon>
        <taxon>Amoebozoa</taxon>
        <taxon>Evosea</taxon>
        <taxon>Variosea</taxon>
        <taxon>Cavosteliida</taxon>
        <taxon>Cavosteliaceae</taxon>
        <taxon>Planoprotostelium</taxon>
    </lineage>
</organism>
<reference evidence="1 2" key="1">
    <citation type="journal article" date="2018" name="Genome Biol. Evol.">
        <title>Multiple Roots of Fruiting Body Formation in Amoebozoa.</title>
        <authorList>
            <person name="Hillmann F."/>
            <person name="Forbes G."/>
            <person name="Novohradska S."/>
            <person name="Ferling I."/>
            <person name="Riege K."/>
            <person name="Groth M."/>
            <person name="Westermann M."/>
            <person name="Marz M."/>
            <person name="Spaller T."/>
            <person name="Winckler T."/>
            <person name="Schaap P."/>
            <person name="Glockner G."/>
        </authorList>
    </citation>
    <scope>NUCLEOTIDE SEQUENCE [LARGE SCALE GENOMIC DNA]</scope>
    <source>
        <strain evidence="1 2">Jena</strain>
    </source>
</reference>
<keyword evidence="2" id="KW-1185">Reference proteome</keyword>
<gene>
    <name evidence="1" type="ORF">PROFUN_15528</name>
</gene>
<dbReference type="EMBL" id="MDYQ01000385">
    <property type="protein sequence ID" value="PRP75433.1"/>
    <property type="molecule type" value="Genomic_DNA"/>
</dbReference>
<evidence type="ECO:0000313" key="2">
    <source>
        <dbReference type="Proteomes" id="UP000241769"/>
    </source>
</evidence>
<sequence length="275" mass="29943">MVTITCYLYAKTAAPGLVHPPTTPNRCTIGTEYLFLGHHDQPMDNQKSASSCRLKSNSPSIVRNVDLYYDGLDLGNLRFQGNSTLLTDRWAFITEQYVALDPVILVLARTFGAIAITPSTISSSGLHFNNSVPLTGLSGLLNTAISPLYLPTNSNDGVLHVINQPVFTLETVSLTGTANAVIQTTIGSIELKDIPLSYDVTLPGNNGFQNPILYHFSLLDSNATNVNFVVVVTITPNFFVQLFHIALQRGQTDRLNLTSKLITRYLGTEDTPVTA</sequence>